<reference evidence="2 3" key="1">
    <citation type="submission" date="2022-12" db="EMBL/GenBank/DDBJ databases">
        <title>Chromosome-level genome of Tegillarca granosa.</title>
        <authorList>
            <person name="Kim J."/>
        </authorList>
    </citation>
    <scope>NUCLEOTIDE SEQUENCE [LARGE SCALE GENOMIC DNA]</scope>
    <source>
        <strain evidence="2">Teg-2019</strain>
        <tissue evidence="2">Adductor muscle</tissue>
    </source>
</reference>
<protein>
    <recommendedName>
        <fullName evidence="1">Transmembrane protein 135 N-terminal domain-containing protein</fullName>
    </recommendedName>
</protein>
<dbReference type="InterPro" id="IPR031926">
    <property type="entry name" value="TMEM135_N"/>
</dbReference>
<keyword evidence="3" id="KW-1185">Reference proteome</keyword>
<dbReference type="Proteomes" id="UP001217089">
    <property type="component" value="Unassembled WGS sequence"/>
</dbReference>
<evidence type="ECO:0000313" key="3">
    <source>
        <dbReference type="Proteomes" id="UP001217089"/>
    </source>
</evidence>
<comment type="caution">
    <text evidence="2">The sequence shown here is derived from an EMBL/GenBank/DDBJ whole genome shotgun (WGS) entry which is preliminary data.</text>
</comment>
<sequence length="73" mass="8061">MAILSKPTSLEFTCYELGHTWTPSCKKATADVVIQVFKQGLMIYGPLYLISVRIESQISAVIALLLQSLFVAI</sequence>
<dbReference type="EMBL" id="JARBDR010000337">
    <property type="protein sequence ID" value="KAJ8314993.1"/>
    <property type="molecule type" value="Genomic_DNA"/>
</dbReference>
<feature type="domain" description="Transmembrane protein 135 N-terminal" evidence="1">
    <location>
        <begin position="12"/>
        <end position="55"/>
    </location>
</feature>
<dbReference type="Pfam" id="PF15982">
    <property type="entry name" value="TMEM135_C_rich"/>
    <property type="match status" value="1"/>
</dbReference>
<organism evidence="2 3">
    <name type="scientific">Tegillarca granosa</name>
    <name type="common">Malaysian cockle</name>
    <name type="synonym">Anadara granosa</name>
    <dbReference type="NCBI Taxonomy" id="220873"/>
    <lineage>
        <taxon>Eukaryota</taxon>
        <taxon>Metazoa</taxon>
        <taxon>Spiralia</taxon>
        <taxon>Lophotrochozoa</taxon>
        <taxon>Mollusca</taxon>
        <taxon>Bivalvia</taxon>
        <taxon>Autobranchia</taxon>
        <taxon>Pteriomorphia</taxon>
        <taxon>Arcoida</taxon>
        <taxon>Arcoidea</taxon>
        <taxon>Arcidae</taxon>
        <taxon>Tegillarca</taxon>
    </lineage>
</organism>
<accession>A0ABQ9FCD9</accession>
<evidence type="ECO:0000259" key="1">
    <source>
        <dbReference type="Pfam" id="PF15982"/>
    </source>
</evidence>
<gene>
    <name evidence="2" type="ORF">KUTeg_007143</name>
</gene>
<name>A0ABQ9FCD9_TEGGR</name>
<proteinExistence type="predicted"/>
<evidence type="ECO:0000313" key="2">
    <source>
        <dbReference type="EMBL" id="KAJ8314993.1"/>
    </source>
</evidence>